<dbReference type="Proteomes" id="UP000016960">
    <property type="component" value="Unassembled WGS sequence"/>
</dbReference>
<name>U5D8W6_9CHRO</name>
<accession>U5D8W6</accession>
<gene>
    <name evidence="1" type="ORF">KR51_00022950</name>
</gene>
<evidence type="ECO:0000313" key="2">
    <source>
        <dbReference type="Proteomes" id="UP000016960"/>
    </source>
</evidence>
<comment type="caution">
    <text evidence="1">The sequence shown here is derived from an EMBL/GenBank/DDBJ whole genome shotgun (WGS) entry which is preliminary data.</text>
</comment>
<protein>
    <submittedName>
        <fullName evidence="1">Uncharacterized protein</fullName>
    </submittedName>
</protein>
<dbReference type="AlphaFoldDB" id="U5D8W6"/>
<proteinExistence type="predicted"/>
<evidence type="ECO:0000313" key="1">
    <source>
        <dbReference type="EMBL" id="ERN41038.1"/>
    </source>
</evidence>
<reference evidence="1 2" key="1">
    <citation type="submission" date="2013-05" db="EMBL/GenBank/DDBJ databases">
        <title>Draft genome sequence of Rubidibacter lacunae KORDI 51-2.</title>
        <authorList>
            <person name="Choi D.H."/>
            <person name="Noh J.H."/>
            <person name="Kwon K.-K."/>
            <person name="Lee J.-H."/>
            <person name="Ryu J.-Y."/>
        </authorList>
    </citation>
    <scope>NUCLEOTIDE SEQUENCE [LARGE SCALE GENOMIC DNA]</scope>
    <source>
        <strain evidence="1 2">KORDI 51-2</strain>
    </source>
</reference>
<organism evidence="1 2">
    <name type="scientific">Rubidibacter lacunae KORDI 51-2</name>
    <dbReference type="NCBI Taxonomy" id="582515"/>
    <lineage>
        <taxon>Bacteria</taxon>
        <taxon>Bacillati</taxon>
        <taxon>Cyanobacteriota</taxon>
        <taxon>Cyanophyceae</taxon>
        <taxon>Oscillatoriophycideae</taxon>
        <taxon>Chroococcales</taxon>
        <taxon>Aphanothecaceae</taxon>
        <taxon>Rubidibacter</taxon>
    </lineage>
</organism>
<sequence length="208" mass="23675">MAYSWENEGQNLEANSAELSEPLTLSIEEGVERLGSSEISQFEAGELIVNAEIAEYLNTLPPTHLENICTIKYEPKPKSESSAEIKGTIKLRLPGIEGWVSAKSSPEQSVESFRENLTYEVGLKVYFDVLVTRLELEAKWSDIHHRSLEQFVKGGFGLISERSLQGKAEDFAETYTVYRLDSDKLLACSNEKYEFMREEIFYGREYHS</sequence>
<dbReference type="STRING" id="582515.KR51_00022950"/>
<dbReference type="InParanoid" id="U5D8W6"/>
<keyword evidence="2" id="KW-1185">Reference proteome</keyword>
<dbReference type="EMBL" id="ASSJ01000055">
    <property type="protein sequence ID" value="ERN41038.1"/>
    <property type="molecule type" value="Genomic_DNA"/>
</dbReference>